<evidence type="ECO:0000313" key="7">
    <source>
        <dbReference type="EMBL" id="KAJ5245966.1"/>
    </source>
</evidence>
<evidence type="ECO:0000256" key="6">
    <source>
        <dbReference type="ARBA" id="ARBA00023242"/>
    </source>
</evidence>
<evidence type="ECO:0000256" key="2">
    <source>
        <dbReference type="ARBA" id="ARBA00004496"/>
    </source>
</evidence>
<dbReference type="OrthoDB" id="4045395at2759"/>
<reference evidence="7" key="2">
    <citation type="journal article" date="2023" name="IMA Fungus">
        <title>Comparative genomic study of the Penicillium genus elucidates a diverse pangenome and 15 lateral gene transfer events.</title>
        <authorList>
            <person name="Petersen C."/>
            <person name="Sorensen T."/>
            <person name="Nielsen M.R."/>
            <person name="Sondergaard T.E."/>
            <person name="Sorensen J.L."/>
            <person name="Fitzpatrick D.A."/>
            <person name="Frisvad J.C."/>
            <person name="Nielsen K.L."/>
        </authorList>
    </citation>
    <scope>NUCLEOTIDE SEQUENCE</scope>
    <source>
        <strain evidence="7">IBT 19713</strain>
    </source>
</reference>
<dbReference type="InterPro" id="IPR038744">
    <property type="entry name" value="Hri1_N"/>
</dbReference>
<evidence type="ECO:0000313" key="8">
    <source>
        <dbReference type="Proteomes" id="UP001150941"/>
    </source>
</evidence>
<dbReference type="Proteomes" id="UP001150941">
    <property type="component" value="Unassembled WGS sequence"/>
</dbReference>
<dbReference type="Gene3D" id="2.40.128.320">
    <property type="entry name" value="Protein HRI1, N-terminal domain"/>
    <property type="match status" value="1"/>
</dbReference>
<dbReference type="Pfam" id="PF16815">
    <property type="entry name" value="HRI1"/>
    <property type="match status" value="1"/>
</dbReference>
<dbReference type="CDD" id="cd11692">
    <property type="entry name" value="HRI1_N_like"/>
    <property type="match status" value="1"/>
</dbReference>
<dbReference type="RefSeq" id="XP_058333387.1">
    <property type="nucleotide sequence ID" value="XM_058470246.1"/>
</dbReference>
<dbReference type="AlphaFoldDB" id="A0A9W9PHF5"/>
<dbReference type="EMBL" id="JAPQKS010000002">
    <property type="protein sequence ID" value="KAJ5245966.1"/>
    <property type="molecule type" value="Genomic_DNA"/>
</dbReference>
<dbReference type="GeneID" id="83197549"/>
<keyword evidence="5" id="KW-0963">Cytoplasm</keyword>
<accession>A0A9W9PHF5</accession>
<reference evidence="7" key="1">
    <citation type="submission" date="2022-11" db="EMBL/GenBank/DDBJ databases">
        <authorList>
            <person name="Petersen C."/>
        </authorList>
    </citation>
    <scope>NUCLEOTIDE SEQUENCE</scope>
    <source>
        <strain evidence="7">IBT 19713</strain>
    </source>
</reference>
<dbReference type="InterPro" id="IPR043047">
    <property type="entry name" value="Hri1_N_sf"/>
</dbReference>
<protein>
    <recommendedName>
        <fullName evidence="4">Protein HRI1</fullName>
    </recommendedName>
</protein>
<evidence type="ECO:0000256" key="5">
    <source>
        <dbReference type="ARBA" id="ARBA00022490"/>
    </source>
</evidence>
<evidence type="ECO:0000256" key="4">
    <source>
        <dbReference type="ARBA" id="ARBA00017063"/>
    </source>
</evidence>
<organism evidence="7 8">
    <name type="scientific">Penicillium chermesinum</name>
    <dbReference type="NCBI Taxonomy" id="63820"/>
    <lineage>
        <taxon>Eukaryota</taxon>
        <taxon>Fungi</taxon>
        <taxon>Dikarya</taxon>
        <taxon>Ascomycota</taxon>
        <taxon>Pezizomycotina</taxon>
        <taxon>Eurotiomycetes</taxon>
        <taxon>Eurotiomycetidae</taxon>
        <taxon>Eurotiales</taxon>
        <taxon>Aspergillaceae</taxon>
        <taxon>Penicillium</taxon>
    </lineage>
</organism>
<dbReference type="GO" id="GO:0005737">
    <property type="term" value="C:cytoplasm"/>
    <property type="evidence" value="ECO:0007669"/>
    <property type="project" value="UniProtKB-SubCell"/>
</dbReference>
<comment type="subcellular location">
    <subcellularLocation>
        <location evidence="2">Cytoplasm</location>
    </subcellularLocation>
    <subcellularLocation>
        <location evidence="1">Nucleus</location>
    </subcellularLocation>
</comment>
<comment type="caution">
    <text evidence="7">The sequence shown here is derived from an EMBL/GenBank/DDBJ whole genome shotgun (WGS) entry which is preliminary data.</text>
</comment>
<keyword evidence="8" id="KW-1185">Reference proteome</keyword>
<gene>
    <name evidence="7" type="ORF">N7468_000949</name>
</gene>
<comment type="similarity">
    <text evidence="3">Belongs to the HRI1 family.</text>
</comment>
<proteinExistence type="inferred from homology"/>
<evidence type="ECO:0000256" key="3">
    <source>
        <dbReference type="ARBA" id="ARBA00005229"/>
    </source>
</evidence>
<sequence>MSSSELSTSCRFSTRISLRWLPEKAQETTDTIVMSVKDWYLDLRMDKNHGGIDWAIAGQRVVQSQEPLRVAFTHELDSHNAFESVDCGTFVSLPNGDELETGSMPRPDLPGAPVTDYEEVWRELPFKEGPEGPNRGISWILESDDSDLDNQAESTTVTKTFLGRIWGTFLALQQEQTVVRQKNSAGDWVIRKSGNEVSARREEWNAGWQNKYVVGAEGALLPSMKAGLGEEGTKPWRTVGEKIVIKGKRFIVRAFEEIQ</sequence>
<dbReference type="InterPro" id="IPR031818">
    <property type="entry name" value="Hri1"/>
</dbReference>
<name>A0A9W9PHF5_9EURO</name>
<dbReference type="GO" id="GO:0005634">
    <property type="term" value="C:nucleus"/>
    <property type="evidence" value="ECO:0007669"/>
    <property type="project" value="UniProtKB-SubCell"/>
</dbReference>
<keyword evidence="6" id="KW-0539">Nucleus</keyword>
<evidence type="ECO:0000256" key="1">
    <source>
        <dbReference type="ARBA" id="ARBA00004123"/>
    </source>
</evidence>